<protein>
    <recommendedName>
        <fullName evidence="4">DUF5626 domain-containing protein</fullName>
    </recommendedName>
</protein>
<name>A0A6I4XNQ3_ENTGA</name>
<evidence type="ECO:0000256" key="1">
    <source>
        <dbReference type="SAM" id="SignalP"/>
    </source>
</evidence>
<accession>A0A6I4XNQ3</accession>
<proteinExistence type="predicted"/>
<keyword evidence="1" id="KW-0732">Signal</keyword>
<evidence type="ECO:0000313" key="2">
    <source>
        <dbReference type="EMBL" id="MXS27539.1"/>
    </source>
</evidence>
<evidence type="ECO:0008006" key="4">
    <source>
        <dbReference type="Google" id="ProtNLM"/>
    </source>
</evidence>
<dbReference type="GeneID" id="39492552"/>
<dbReference type="AlphaFoldDB" id="A0A6I4XNQ3"/>
<dbReference type="Proteomes" id="UP000439965">
    <property type="component" value="Unassembled WGS sequence"/>
</dbReference>
<evidence type="ECO:0000313" key="3">
    <source>
        <dbReference type="Proteomes" id="UP000439965"/>
    </source>
</evidence>
<sequence length="160" mass="17199">MKKIIRAVLVGLTLTAFMVIAFGVNVQAEEQVIVESNSAIFESDSIINNNDIFQTQAQAKAGPVWSTTSFTVTKSGRKVTAVWKLKTNAIINRVNAVYNIGILGQTTSPGSYSPKSGGVTISQTWTYKKGGTYRINGVAQIYTSKGNASCFSPVRVVSIN</sequence>
<gene>
    <name evidence="2" type="ORF">GTI89_15905</name>
</gene>
<comment type="caution">
    <text evidence="2">The sequence shown here is derived from an EMBL/GenBank/DDBJ whole genome shotgun (WGS) entry which is preliminary data.</text>
</comment>
<organism evidence="2 3">
    <name type="scientific">Enterococcus gallinarum</name>
    <dbReference type="NCBI Taxonomy" id="1353"/>
    <lineage>
        <taxon>Bacteria</taxon>
        <taxon>Bacillati</taxon>
        <taxon>Bacillota</taxon>
        <taxon>Bacilli</taxon>
        <taxon>Lactobacillales</taxon>
        <taxon>Enterococcaceae</taxon>
        <taxon>Enterococcus</taxon>
    </lineage>
</organism>
<dbReference type="EMBL" id="WVTI01000030">
    <property type="protein sequence ID" value="MXS27539.1"/>
    <property type="molecule type" value="Genomic_DNA"/>
</dbReference>
<dbReference type="RefSeq" id="WP_003127885.1">
    <property type="nucleotide sequence ID" value="NZ_CABEIK010000002.1"/>
</dbReference>
<feature type="chain" id="PRO_5039685774" description="DUF5626 domain-containing protein" evidence="1">
    <location>
        <begin position="22"/>
        <end position="160"/>
    </location>
</feature>
<reference evidence="2 3" key="1">
    <citation type="submission" date="2019-04" db="EMBL/GenBank/DDBJ databases">
        <title>Step-wise assembly of the neonatal virome modulated by breast feeding.</title>
        <authorList>
            <person name="Liang G."/>
            <person name="Bushman F."/>
        </authorList>
    </citation>
    <scope>NUCLEOTIDE SEQUENCE [LARGE SCALE GENOMIC DNA]</scope>
    <source>
        <strain evidence="2 3">E3404</strain>
    </source>
</reference>
<feature type="signal peptide" evidence="1">
    <location>
        <begin position="1"/>
        <end position="21"/>
    </location>
</feature>